<keyword evidence="2" id="KW-1003">Cell membrane</keyword>
<keyword evidence="3" id="KW-0812">Transmembrane</keyword>
<reference evidence="7 8" key="1">
    <citation type="submission" date="2019-04" db="EMBL/GenBank/DDBJ databases">
        <title>Bacillus sediminilitoris sp. nov., isolated from a tidal flat sediment on the East China Sea.</title>
        <authorList>
            <person name="Wei Y."/>
            <person name="Mao H."/>
            <person name="Fang J."/>
        </authorList>
    </citation>
    <scope>NUCLEOTIDE SEQUENCE [LARGE SCALE GENOMIC DNA]</scope>
    <source>
        <strain evidence="7 8">DSL-17</strain>
    </source>
</reference>
<dbReference type="RefSeq" id="WP_136353677.1">
    <property type="nucleotide sequence ID" value="NZ_CP046266.1"/>
</dbReference>
<dbReference type="PANTHER" id="PTHR30294:SF29">
    <property type="entry name" value="MULTIDRUG ABC TRANSPORTER PERMEASE YBHS-RELATED"/>
    <property type="match status" value="1"/>
</dbReference>
<comment type="caution">
    <text evidence="7">The sequence shown here is derived from an EMBL/GenBank/DDBJ whole genome shotgun (WGS) entry which is preliminary data.</text>
</comment>
<organism evidence="7 8">
    <name type="scientific">Metabacillus sediminilitoris</name>
    <dbReference type="NCBI Taxonomy" id="2567941"/>
    <lineage>
        <taxon>Bacteria</taxon>
        <taxon>Bacillati</taxon>
        <taxon>Bacillota</taxon>
        <taxon>Bacilli</taxon>
        <taxon>Bacillales</taxon>
        <taxon>Bacillaceae</taxon>
        <taxon>Metabacillus</taxon>
    </lineage>
</organism>
<dbReference type="Proteomes" id="UP000310334">
    <property type="component" value="Unassembled WGS sequence"/>
</dbReference>
<dbReference type="Pfam" id="PF12698">
    <property type="entry name" value="ABC2_membrane_3"/>
    <property type="match status" value="1"/>
</dbReference>
<dbReference type="AlphaFoldDB" id="A0A4S4BY24"/>
<keyword evidence="5" id="KW-0472">Membrane</keyword>
<evidence type="ECO:0000256" key="3">
    <source>
        <dbReference type="ARBA" id="ARBA00022692"/>
    </source>
</evidence>
<evidence type="ECO:0000313" key="7">
    <source>
        <dbReference type="EMBL" id="THF80144.1"/>
    </source>
</evidence>
<proteinExistence type="predicted"/>
<dbReference type="EMBL" id="SSNT01000007">
    <property type="protein sequence ID" value="THF80144.1"/>
    <property type="molecule type" value="Genomic_DNA"/>
</dbReference>
<dbReference type="InterPro" id="IPR051449">
    <property type="entry name" value="ABC-2_transporter_component"/>
</dbReference>
<keyword evidence="8" id="KW-1185">Reference proteome</keyword>
<dbReference type="OrthoDB" id="9768837at2"/>
<feature type="domain" description="ABC-2 type transporter transmembrane" evidence="6">
    <location>
        <begin position="19"/>
        <end position="388"/>
    </location>
</feature>
<accession>A0A4S4BY24</accession>
<dbReference type="InterPro" id="IPR013525">
    <property type="entry name" value="ABC2_TM"/>
</dbReference>
<dbReference type="GO" id="GO:0140359">
    <property type="term" value="F:ABC-type transporter activity"/>
    <property type="evidence" value="ECO:0007669"/>
    <property type="project" value="InterPro"/>
</dbReference>
<keyword evidence="4" id="KW-1133">Transmembrane helix</keyword>
<sequence length="417" mass="46179">MNKFWIMVAHTYLSKIKTKSFIITTFITVLLLLGLSNISTIIEAFNKGDEVKTFAVLDESNEYYEKFETNITARGIPIHIKKSTLSEAELDEQVQEEKVDGMIILSSDPHQQLTATVKTLLMTDSQVYTQIEQILQQTKQDIGREQLGLNSNELNQLFTPVELHKVALEDNAKTEEELNQARGLVYVLLFVIYFSVIMYASMIATEVATEKSSRVMEILISSVSPVKQMFAKLIGIGLLSITQMLVILGVGYASISAKIDELNAMTGGALGFSAIPTSTFVYAGIYLILGYFLFATLAAFLGSLVSRIEDVQQLISPMIFLIVAAFMIAMFGLSNPAAPFITISSYIPFFTPMIMFLRVGMLNIPAWEIGLSITVLLVSIILLAIFGARVYKGGVLIYGKSSSFKDLKRALMLSKDK</sequence>
<evidence type="ECO:0000256" key="2">
    <source>
        <dbReference type="ARBA" id="ARBA00022475"/>
    </source>
</evidence>
<dbReference type="PANTHER" id="PTHR30294">
    <property type="entry name" value="MEMBRANE COMPONENT OF ABC TRANSPORTER YHHJ-RELATED"/>
    <property type="match status" value="1"/>
</dbReference>
<gene>
    <name evidence="7" type="ORF">E6W99_10755</name>
</gene>
<dbReference type="GO" id="GO:0005886">
    <property type="term" value="C:plasma membrane"/>
    <property type="evidence" value="ECO:0007669"/>
    <property type="project" value="UniProtKB-SubCell"/>
</dbReference>
<evidence type="ECO:0000256" key="5">
    <source>
        <dbReference type="ARBA" id="ARBA00023136"/>
    </source>
</evidence>
<protein>
    <submittedName>
        <fullName evidence="7">ABC transporter permease</fullName>
    </submittedName>
</protein>
<comment type="subcellular location">
    <subcellularLocation>
        <location evidence="1">Cell membrane</location>
        <topology evidence="1">Multi-pass membrane protein</topology>
    </subcellularLocation>
</comment>
<evidence type="ECO:0000259" key="6">
    <source>
        <dbReference type="Pfam" id="PF12698"/>
    </source>
</evidence>
<evidence type="ECO:0000256" key="1">
    <source>
        <dbReference type="ARBA" id="ARBA00004651"/>
    </source>
</evidence>
<name>A0A4S4BY24_9BACI</name>
<evidence type="ECO:0000256" key="4">
    <source>
        <dbReference type="ARBA" id="ARBA00022989"/>
    </source>
</evidence>
<evidence type="ECO:0000313" key="8">
    <source>
        <dbReference type="Proteomes" id="UP000310334"/>
    </source>
</evidence>